<dbReference type="PATRIC" id="fig|1158601.3.peg.4143"/>
<evidence type="ECO:0000313" key="3">
    <source>
        <dbReference type="EMBL" id="EOT70085.1"/>
    </source>
</evidence>
<protein>
    <recommendedName>
        <fullName evidence="6">WxL domain-containing protein</fullName>
    </recommendedName>
</protein>
<evidence type="ECO:0000313" key="4">
    <source>
        <dbReference type="Proteomes" id="UP000013783"/>
    </source>
</evidence>
<evidence type="ECO:0008006" key="6">
    <source>
        <dbReference type="Google" id="ProtNLM"/>
    </source>
</evidence>
<dbReference type="EMBL" id="AJAK01000031">
    <property type="protein sequence ID" value="EOH71891.1"/>
    <property type="molecule type" value="Genomic_DNA"/>
</dbReference>
<dbReference type="EMBL" id="ASWA01000002">
    <property type="protein sequence ID" value="EOT70085.1"/>
    <property type="molecule type" value="Genomic_DNA"/>
</dbReference>
<organism evidence="2 4">
    <name type="scientific">Enterococcus malodoratus ATCC 43197</name>
    <dbReference type="NCBI Taxonomy" id="1158601"/>
    <lineage>
        <taxon>Bacteria</taxon>
        <taxon>Bacillati</taxon>
        <taxon>Bacillota</taxon>
        <taxon>Bacilli</taxon>
        <taxon>Lactobacillales</taxon>
        <taxon>Enterococcaceae</taxon>
        <taxon>Enterococcus</taxon>
    </lineage>
</organism>
<evidence type="ECO:0000313" key="2">
    <source>
        <dbReference type="EMBL" id="EOH71891.1"/>
    </source>
</evidence>
<dbReference type="AlphaFoldDB" id="R2QTE1"/>
<dbReference type="eggNOG" id="ENOG5032IHM">
    <property type="taxonomic scope" value="Bacteria"/>
</dbReference>
<dbReference type="RefSeq" id="WP_010742946.1">
    <property type="nucleotide sequence ID" value="NZ_KB946253.1"/>
</dbReference>
<reference evidence="2 4" key="1">
    <citation type="submission" date="2013-02" db="EMBL/GenBank/DDBJ databases">
        <title>The Genome Sequence of Enterococcus malodoratus ATCC_43197.</title>
        <authorList>
            <consortium name="The Broad Institute Genome Sequencing Platform"/>
            <consortium name="The Broad Institute Genome Sequencing Center for Infectious Disease"/>
            <person name="Earl A.M."/>
            <person name="Gilmore M.S."/>
            <person name="Lebreton F."/>
            <person name="Walker B."/>
            <person name="Young S.K."/>
            <person name="Zeng Q."/>
            <person name="Gargeya S."/>
            <person name="Fitzgerald M."/>
            <person name="Haas B."/>
            <person name="Abouelleil A."/>
            <person name="Alvarado L."/>
            <person name="Arachchi H.M."/>
            <person name="Berlin A.M."/>
            <person name="Chapman S.B."/>
            <person name="Dewar J."/>
            <person name="Goldberg J."/>
            <person name="Griggs A."/>
            <person name="Gujja S."/>
            <person name="Hansen M."/>
            <person name="Howarth C."/>
            <person name="Imamovic A."/>
            <person name="Larimer J."/>
            <person name="McCowan C."/>
            <person name="Murphy C."/>
            <person name="Neiman D."/>
            <person name="Pearson M."/>
            <person name="Priest M."/>
            <person name="Roberts A."/>
            <person name="Saif S."/>
            <person name="Shea T."/>
            <person name="Sisk P."/>
            <person name="Sykes S."/>
            <person name="Wortman J."/>
            <person name="Nusbaum C."/>
            <person name="Birren B."/>
        </authorList>
    </citation>
    <scope>NUCLEOTIDE SEQUENCE [LARGE SCALE GENOMIC DNA]</scope>
    <source>
        <strain evidence="2 4">ATCC 43197</strain>
    </source>
</reference>
<reference evidence="3 5" key="2">
    <citation type="submission" date="2013-03" db="EMBL/GenBank/DDBJ databases">
        <title>The Genome Sequence of Enterococcus malodoratus ATCC_43197 (PacBio/Illumina hybrid assembly).</title>
        <authorList>
            <consortium name="The Broad Institute Genomics Platform"/>
            <consortium name="The Broad Institute Genome Sequencing Center for Infectious Disease"/>
            <person name="Earl A."/>
            <person name="Russ C."/>
            <person name="Gilmore M."/>
            <person name="Surin D."/>
            <person name="Walker B."/>
            <person name="Young S."/>
            <person name="Zeng Q."/>
            <person name="Gargeya S."/>
            <person name="Fitzgerald M."/>
            <person name="Haas B."/>
            <person name="Abouelleil A."/>
            <person name="Allen A.W."/>
            <person name="Alvarado L."/>
            <person name="Arachchi H.M."/>
            <person name="Berlin A.M."/>
            <person name="Chapman S.B."/>
            <person name="Gainer-Dewar J."/>
            <person name="Goldberg J."/>
            <person name="Griggs A."/>
            <person name="Gujja S."/>
            <person name="Hansen M."/>
            <person name="Howarth C."/>
            <person name="Imamovic A."/>
            <person name="Ireland A."/>
            <person name="Larimer J."/>
            <person name="McCowan C."/>
            <person name="Murphy C."/>
            <person name="Pearson M."/>
            <person name="Poon T.W."/>
            <person name="Priest M."/>
            <person name="Roberts A."/>
            <person name="Saif S."/>
            <person name="Shea T."/>
            <person name="Sisk P."/>
            <person name="Sykes S."/>
            <person name="Wortman J."/>
            <person name="Nusbaum C."/>
            <person name="Birren B."/>
        </authorList>
    </citation>
    <scope>NUCLEOTIDE SEQUENCE [LARGE SCALE GENOMIC DNA]</scope>
    <source>
        <strain evidence="3 5">ATCC 43197</strain>
    </source>
</reference>
<evidence type="ECO:0000256" key="1">
    <source>
        <dbReference type="SAM" id="SignalP"/>
    </source>
</evidence>
<sequence length="203" mass="21637">MKKSTILGSLVLGALLIAVGSTGVQAAEVAGQKGETTTIVKIKDNSDPTNPTDPLNPAAPDQKMLTLEKVPSGYTFESKLQNNQYTISSGTITDPTVDVFNDRIDREWSVKAAVLNNKITRSDAKDFTVDSFKINDKEISATGADGVVAKAQTSKTEANNTGVVKTPITAIAIGFTDKDKVLKVGDQLDGKIQYQLYNTADAK</sequence>
<dbReference type="STRING" id="71451.RV07_GL000081"/>
<keyword evidence="1" id="KW-0732">Signal</keyword>
<accession>R2QTE1</accession>
<dbReference type="Proteomes" id="UP000014148">
    <property type="component" value="Unassembled WGS sequence"/>
</dbReference>
<feature type="signal peptide" evidence="1">
    <location>
        <begin position="1"/>
        <end position="26"/>
    </location>
</feature>
<comment type="caution">
    <text evidence="2">The sequence shown here is derived from an EMBL/GenBank/DDBJ whole genome shotgun (WGS) entry which is preliminary data.</text>
</comment>
<evidence type="ECO:0000313" key="5">
    <source>
        <dbReference type="Proteomes" id="UP000014148"/>
    </source>
</evidence>
<name>R2QTE1_9ENTE</name>
<proteinExistence type="predicted"/>
<keyword evidence="5" id="KW-1185">Reference proteome</keyword>
<feature type="chain" id="PRO_5004364663" description="WxL domain-containing protein" evidence="1">
    <location>
        <begin position="27"/>
        <end position="203"/>
    </location>
</feature>
<dbReference type="Proteomes" id="UP000013783">
    <property type="component" value="Unassembled WGS sequence"/>
</dbReference>
<gene>
    <name evidence="3" type="ORF">I585_01564</name>
    <name evidence="2" type="ORF">UAI_04175</name>
</gene>